<sequence>METESAHFVARHAEEDAEHAAAVLEQLEEVRERAASLLPSVPDEVAVVLHRSEAELILARPALPVRRLRTAPASRRYIAGGLSGFDIHVLAPPLLEARASGVPESRAMLLRTPAALYARLAVGAANPRLPPPARIGALVRARRWAWLYLGAGPWLSGQTALARPAIARRLREGPRPAFPPERRDAELLGGTVVDLLAREEGERAAIRLALELEPRGPRDGLVRAFGGRRIDHTEDAWRAHLARLAEAG</sequence>
<evidence type="ECO:0000313" key="2">
    <source>
        <dbReference type="Proteomes" id="UP001162834"/>
    </source>
</evidence>
<dbReference type="AlphaFoldDB" id="A0A9E6Y080"/>
<organism evidence="1 2">
    <name type="scientific">Capillimicrobium parvum</name>
    <dbReference type="NCBI Taxonomy" id="2884022"/>
    <lineage>
        <taxon>Bacteria</taxon>
        <taxon>Bacillati</taxon>
        <taxon>Actinomycetota</taxon>
        <taxon>Thermoleophilia</taxon>
        <taxon>Solirubrobacterales</taxon>
        <taxon>Capillimicrobiaceae</taxon>
        <taxon>Capillimicrobium</taxon>
    </lineage>
</organism>
<dbReference type="EMBL" id="CP087164">
    <property type="protein sequence ID" value="UGS37704.1"/>
    <property type="molecule type" value="Genomic_DNA"/>
</dbReference>
<protein>
    <submittedName>
        <fullName evidence="1">Uncharacterized protein</fullName>
    </submittedName>
</protein>
<evidence type="ECO:0000313" key="1">
    <source>
        <dbReference type="EMBL" id="UGS37704.1"/>
    </source>
</evidence>
<gene>
    <name evidence="1" type="ORF">DSM104329_04125</name>
</gene>
<name>A0A9E6Y080_9ACTN</name>
<keyword evidence="2" id="KW-1185">Reference proteome</keyword>
<accession>A0A9E6Y080</accession>
<dbReference type="Proteomes" id="UP001162834">
    <property type="component" value="Chromosome"/>
</dbReference>
<dbReference type="KEGG" id="sbae:DSM104329_04125"/>
<proteinExistence type="predicted"/>
<reference evidence="1" key="1">
    <citation type="journal article" date="2022" name="Int. J. Syst. Evol. Microbiol.">
        <title>Pseudomonas aegrilactucae sp. nov. and Pseudomonas morbosilactucae sp. nov., pathogens causing bacterial rot of lettuce in Japan.</title>
        <authorList>
            <person name="Sawada H."/>
            <person name="Fujikawa T."/>
            <person name="Satou M."/>
        </authorList>
    </citation>
    <scope>NUCLEOTIDE SEQUENCE</scope>
    <source>
        <strain evidence="1">0166_1</strain>
    </source>
</reference>